<dbReference type="PROSITE" id="PS50110">
    <property type="entry name" value="RESPONSE_REGULATORY"/>
    <property type="match status" value="1"/>
</dbReference>
<dbReference type="SMART" id="SM00862">
    <property type="entry name" value="Trans_reg_C"/>
    <property type="match status" value="1"/>
</dbReference>
<reference evidence="16" key="1">
    <citation type="submission" date="2020-10" db="EMBL/GenBank/DDBJ databases">
        <authorList>
            <person name="Gilroy R."/>
        </authorList>
    </citation>
    <scope>NUCLEOTIDE SEQUENCE</scope>
    <source>
        <strain evidence="16">ChiW25-3613</strain>
    </source>
</reference>
<keyword evidence="12" id="KW-0597">Phosphoprotein</keyword>
<evidence type="ECO:0000256" key="11">
    <source>
        <dbReference type="ARBA" id="ARBA00039976"/>
    </source>
</evidence>
<evidence type="ECO:0000256" key="10">
    <source>
        <dbReference type="ARBA" id="ARBA00037471"/>
    </source>
</evidence>
<keyword evidence="6 13" id="KW-0238">DNA-binding</keyword>
<dbReference type="GO" id="GO:0000156">
    <property type="term" value="F:phosphorelay response regulator activity"/>
    <property type="evidence" value="ECO:0007669"/>
    <property type="project" value="TreeGrafter"/>
</dbReference>
<feature type="domain" description="Response regulatory" evidence="14">
    <location>
        <begin position="3"/>
        <end position="117"/>
    </location>
</feature>
<dbReference type="InterPro" id="IPR036388">
    <property type="entry name" value="WH-like_DNA-bd_sf"/>
</dbReference>
<organism evidence="16 17">
    <name type="scientific">Candidatus Coproplasma stercoripullorum</name>
    <dbReference type="NCBI Taxonomy" id="2840751"/>
    <lineage>
        <taxon>Bacteria</taxon>
        <taxon>Bacillati</taxon>
        <taxon>Bacillota</taxon>
        <taxon>Clostridia</taxon>
        <taxon>Eubacteriales</taxon>
        <taxon>Candidatus Coproplasma</taxon>
    </lineage>
</organism>
<evidence type="ECO:0000256" key="4">
    <source>
        <dbReference type="ARBA" id="ARBA00023015"/>
    </source>
</evidence>
<dbReference type="SMART" id="SM00448">
    <property type="entry name" value="REC"/>
    <property type="match status" value="1"/>
</dbReference>
<evidence type="ECO:0000256" key="5">
    <source>
        <dbReference type="ARBA" id="ARBA00023026"/>
    </source>
</evidence>
<evidence type="ECO:0000256" key="8">
    <source>
        <dbReference type="ARBA" id="ARBA00023163"/>
    </source>
</evidence>
<evidence type="ECO:0000256" key="2">
    <source>
        <dbReference type="ARBA" id="ARBA00018672"/>
    </source>
</evidence>
<dbReference type="Pfam" id="PF00486">
    <property type="entry name" value="Trans_reg_C"/>
    <property type="match status" value="1"/>
</dbReference>
<dbReference type="Gene3D" id="1.10.10.10">
    <property type="entry name" value="Winged helix-like DNA-binding domain superfamily/Winged helix DNA-binding domain"/>
    <property type="match status" value="1"/>
</dbReference>
<evidence type="ECO:0000259" key="14">
    <source>
        <dbReference type="PROSITE" id="PS50110"/>
    </source>
</evidence>
<keyword evidence="7" id="KW-0010">Activator</keyword>
<evidence type="ECO:0000256" key="1">
    <source>
        <dbReference type="ARBA" id="ARBA00004496"/>
    </source>
</evidence>
<dbReference type="GO" id="GO:0000976">
    <property type="term" value="F:transcription cis-regulatory region binding"/>
    <property type="evidence" value="ECO:0007669"/>
    <property type="project" value="TreeGrafter"/>
</dbReference>
<dbReference type="CDD" id="cd00383">
    <property type="entry name" value="trans_reg_C"/>
    <property type="match status" value="1"/>
</dbReference>
<evidence type="ECO:0000256" key="3">
    <source>
        <dbReference type="ARBA" id="ARBA00022490"/>
    </source>
</evidence>
<dbReference type="PANTHER" id="PTHR48111:SF49">
    <property type="entry name" value="HEME RESPONSE REGULATOR HSSR"/>
    <property type="match status" value="1"/>
</dbReference>
<evidence type="ECO:0000256" key="6">
    <source>
        <dbReference type="ARBA" id="ARBA00023125"/>
    </source>
</evidence>
<evidence type="ECO:0000256" key="9">
    <source>
        <dbReference type="ARBA" id="ARBA00024867"/>
    </source>
</evidence>
<accession>A0A9D1DBN9</accession>
<evidence type="ECO:0000256" key="13">
    <source>
        <dbReference type="PROSITE-ProRule" id="PRU01091"/>
    </source>
</evidence>
<dbReference type="InterPro" id="IPR039420">
    <property type="entry name" value="WalR-like"/>
</dbReference>
<comment type="function">
    <text evidence="10">Member of the two-component regulatory system HssS/HssR involved in intracellular heme homeostasis and tempering of staphylococcal virulence. Phosphorylated HssR binds to a direct repeat sequence within hrtAB promoter and activates the expression of hrtAB, an efflux pump, in response to extracellular heme, hemin, hemoglobin or blood.</text>
</comment>
<feature type="modified residue" description="4-aspartylphosphate" evidence="12">
    <location>
        <position position="52"/>
    </location>
</feature>
<dbReference type="PANTHER" id="PTHR48111">
    <property type="entry name" value="REGULATOR OF RPOS"/>
    <property type="match status" value="1"/>
</dbReference>
<evidence type="ECO:0000259" key="15">
    <source>
        <dbReference type="PROSITE" id="PS51755"/>
    </source>
</evidence>
<keyword evidence="8" id="KW-0804">Transcription</keyword>
<keyword evidence="4" id="KW-0805">Transcription regulation</keyword>
<dbReference type="Proteomes" id="UP000824179">
    <property type="component" value="Unassembled WGS sequence"/>
</dbReference>
<dbReference type="AlphaFoldDB" id="A0A9D1DBN9"/>
<evidence type="ECO:0000313" key="16">
    <source>
        <dbReference type="EMBL" id="HIR40096.1"/>
    </source>
</evidence>
<dbReference type="InterPro" id="IPR001789">
    <property type="entry name" value="Sig_transdc_resp-reg_receiver"/>
</dbReference>
<sequence length="223" mass="24961">MVNILVAEDDKNLNKLVCACLSSEGFGVCGCYSGTEALEKLAERKFDMLISDIMMPGADGFALAAAVRAIDRTTPILFMTARDDMSSKTRGFRLGIDDYIVKPFDTDELVLRVRAILRRADIGRSKKLELGNLTMDEDEHTAYVNGEELPLTVREFDILFKLLSYPKKTFTRAKLMEDLWDYDSSATSRTVDVYMAKLREKTAACDGFEIVTVHGLGYKAVLK</sequence>
<dbReference type="InterPro" id="IPR001867">
    <property type="entry name" value="OmpR/PhoB-type_DNA-bd"/>
</dbReference>
<feature type="DNA-binding region" description="OmpR/PhoB-type" evidence="13">
    <location>
        <begin position="125"/>
        <end position="222"/>
    </location>
</feature>
<protein>
    <recommendedName>
        <fullName evidence="11">Heme response regulator HssR</fullName>
    </recommendedName>
    <alternativeName>
        <fullName evidence="2">Stage 0 sporulation protein A homolog</fullName>
    </alternativeName>
</protein>
<comment type="caution">
    <text evidence="16">The sequence shown here is derived from an EMBL/GenBank/DDBJ whole genome shotgun (WGS) entry which is preliminary data.</text>
</comment>
<dbReference type="Gene3D" id="3.40.50.2300">
    <property type="match status" value="1"/>
</dbReference>
<evidence type="ECO:0000256" key="12">
    <source>
        <dbReference type="PROSITE-ProRule" id="PRU00169"/>
    </source>
</evidence>
<dbReference type="InterPro" id="IPR011006">
    <property type="entry name" value="CheY-like_superfamily"/>
</dbReference>
<dbReference type="EMBL" id="DVHB01000122">
    <property type="protein sequence ID" value="HIR40096.1"/>
    <property type="molecule type" value="Genomic_DNA"/>
</dbReference>
<dbReference type="GO" id="GO:0006355">
    <property type="term" value="P:regulation of DNA-templated transcription"/>
    <property type="evidence" value="ECO:0007669"/>
    <property type="project" value="InterPro"/>
</dbReference>
<dbReference type="SUPFAM" id="SSF52172">
    <property type="entry name" value="CheY-like"/>
    <property type="match status" value="1"/>
</dbReference>
<comment type="function">
    <text evidence="9">May play the central regulatory role in sporulation. It may be an element of the effector pathway responsible for the activation of sporulation genes in response to nutritional stress. Spo0A may act in concert with spo0H (a sigma factor) to control the expression of some genes that are critical to the sporulation process.</text>
</comment>
<evidence type="ECO:0000313" key="17">
    <source>
        <dbReference type="Proteomes" id="UP000824179"/>
    </source>
</evidence>
<dbReference type="Pfam" id="PF00072">
    <property type="entry name" value="Response_reg"/>
    <property type="match status" value="1"/>
</dbReference>
<dbReference type="PROSITE" id="PS51755">
    <property type="entry name" value="OMPR_PHOB"/>
    <property type="match status" value="1"/>
</dbReference>
<name>A0A9D1DBN9_9FIRM</name>
<evidence type="ECO:0000256" key="7">
    <source>
        <dbReference type="ARBA" id="ARBA00023159"/>
    </source>
</evidence>
<keyword evidence="3" id="KW-0963">Cytoplasm</keyword>
<comment type="subcellular location">
    <subcellularLocation>
        <location evidence="1">Cytoplasm</location>
    </subcellularLocation>
</comment>
<reference evidence="16" key="2">
    <citation type="journal article" date="2021" name="PeerJ">
        <title>Extensive microbial diversity within the chicken gut microbiome revealed by metagenomics and culture.</title>
        <authorList>
            <person name="Gilroy R."/>
            <person name="Ravi A."/>
            <person name="Getino M."/>
            <person name="Pursley I."/>
            <person name="Horton D.L."/>
            <person name="Alikhan N.F."/>
            <person name="Baker D."/>
            <person name="Gharbi K."/>
            <person name="Hall N."/>
            <person name="Watson M."/>
            <person name="Adriaenssens E.M."/>
            <person name="Foster-Nyarko E."/>
            <person name="Jarju S."/>
            <person name="Secka A."/>
            <person name="Antonio M."/>
            <person name="Oren A."/>
            <person name="Chaudhuri R.R."/>
            <person name="La Ragione R."/>
            <person name="Hildebrand F."/>
            <person name="Pallen M.J."/>
        </authorList>
    </citation>
    <scope>NUCLEOTIDE SEQUENCE</scope>
    <source>
        <strain evidence="16">ChiW25-3613</strain>
    </source>
</reference>
<feature type="domain" description="OmpR/PhoB-type" evidence="15">
    <location>
        <begin position="125"/>
        <end position="222"/>
    </location>
</feature>
<keyword evidence="5" id="KW-0843">Virulence</keyword>
<dbReference type="GO" id="GO:0005829">
    <property type="term" value="C:cytosol"/>
    <property type="evidence" value="ECO:0007669"/>
    <property type="project" value="TreeGrafter"/>
</dbReference>
<dbReference type="GO" id="GO:0032993">
    <property type="term" value="C:protein-DNA complex"/>
    <property type="evidence" value="ECO:0007669"/>
    <property type="project" value="TreeGrafter"/>
</dbReference>
<gene>
    <name evidence="16" type="ORF">IAB90_06935</name>
</gene>
<proteinExistence type="predicted"/>